<feature type="non-terminal residue" evidence="2">
    <location>
        <position position="32"/>
    </location>
</feature>
<evidence type="ECO:0000313" key="2">
    <source>
        <dbReference type="EMBL" id="CAA9382996.1"/>
    </source>
</evidence>
<gene>
    <name evidence="2" type="ORF">AVDCRST_MAG64-770</name>
</gene>
<name>A0A6J4NB08_9BACT</name>
<accession>A0A6J4NB08</accession>
<feature type="region of interest" description="Disordered" evidence="1">
    <location>
        <begin position="1"/>
        <end position="32"/>
    </location>
</feature>
<dbReference type="AlphaFoldDB" id="A0A6J4NB08"/>
<feature type="non-terminal residue" evidence="2">
    <location>
        <position position="1"/>
    </location>
</feature>
<organism evidence="2">
    <name type="scientific">uncultured Phycisphaerae bacterium</name>
    <dbReference type="NCBI Taxonomy" id="904963"/>
    <lineage>
        <taxon>Bacteria</taxon>
        <taxon>Pseudomonadati</taxon>
        <taxon>Planctomycetota</taxon>
        <taxon>Phycisphaerae</taxon>
        <taxon>environmental samples</taxon>
    </lineage>
</organism>
<evidence type="ECO:0000256" key="1">
    <source>
        <dbReference type="SAM" id="MobiDB-lite"/>
    </source>
</evidence>
<dbReference type="EMBL" id="CADCUQ010000189">
    <property type="protein sequence ID" value="CAA9382996.1"/>
    <property type="molecule type" value="Genomic_DNA"/>
</dbReference>
<proteinExistence type="predicted"/>
<reference evidence="2" key="1">
    <citation type="submission" date="2020-02" db="EMBL/GenBank/DDBJ databases">
        <authorList>
            <person name="Meier V. D."/>
        </authorList>
    </citation>
    <scope>NUCLEOTIDE SEQUENCE</scope>
    <source>
        <strain evidence="2">AVDCRST_MAG64</strain>
    </source>
</reference>
<protein>
    <submittedName>
        <fullName evidence="2">Uncharacterized protein</fullName>
    </submittedName>
</protein>
<sequence>AQEAGAVQHPYAARPPEPEEARAGPFCAGRSM</sequence>